<feature type="coiled-coil region" evidence="2">
    <location>
        <begin position="96"/>
        <end position="123"/>
    </location>
</feature>
<reference evidence="5" key="3">
    <citation type="submission" date="2025-09" db="UniProtKB">
        <authorList>
            <consortium name="Ensembl"/>
        </authorList>
    </citation>
    <scope>IDENTIFICATION</scope>
</reference>
<dbReference type="InterPro" id="IPR051876">
    <property type="entry name" value="ODA-DC/CCD"/>
</dbReference>
<dbReference type="OMA" id="NIRCHVE"/>
<feature type="coiled-coil region" evidence="2">
    <location>
        <begin position="330"/>
        <end position="389"/>
    </location>
</feature>
<dbReference type="EMBL" id="AHAT01005196">
    <property type="status" value="NOT_ANNOTATED_CDS"/>
    <property type="molecule type" value="Genomic_DNA"/>
</dbReference>
<keyword evidence="1 2" id="KW-0175">Coiled coil</keyword>
<organism evidence="5 6">
    <name type="scientific">Lepisosteus oculatus</name>
    <name type="common">Spotted gar</name>
    <dbReference type="NCBI Taxonomy" id="7918"/>
    <lineage>
        <taxon>Eukaryota</taxon>
        <taxon>Metazoa</taxon>
        <taxon>Chordata</taxon>
        <taxon>Craniata</taxon>
        <taxon>Vertebrata</taxon>
        <taxon>Euteleostomi</taxon>
        <taxon>Actinopterygii</taxon>
        <taxon>Neopterygii</taxon>
        <taxon>Holostei</taxon>
        <taxon>Semionotiformes</taxon>
        <taxon>Lepisosteidae</taxon>
        <taxon>Lepisosteus</taxon>
    </lineage>
</organism>
<reference evidence="6" key="1">
    <citation type="submission" date="2011-12" db="EMBL/GenBank/DDBJ databases">
        <title>The Draft Genome of Lepisosteus oculatus.</title>
        <authorList>
            <consortium name="The Broad Institute Genome Assembly &amp; Analysis Group"/>
            <consortium name="Computational R&amp;D Group"/>
            <consortium name="and Sequencing Platform"/>
            <person name="Di Palma F."/>
            <person name="Alfoldi J."/>
            <person name="Johnson J."/>
            <person name="Berlin A."/>
            <person name="Gnerre S."/>
            <person name="Jaffe D."/>
            <person name="MacCallum I."/>
            <person name="Young S."/>
            <person name="Walker B.J."/>
            <person name="Lander E.S."/>
            <person name="Lindblad-Toh K."/>
        </authorList>
    </citation>
    <scope>NUCLEOTIDE SEQUENCE [LARGE SCALE GENOMIC DNA]</scope>
</reference>
<dbReference type="STRING" id="7918.ENSLOCP00000008957"/>
<dbReference type="Ensembl" id="ENSLOCT00000008968.1">
    <property type="protein sequence ID" value="ENSLOCP00000008957.1"/>
    <property type="gene ID" value="ENSLOCG00000007375.1"/>
</dbReference>
<evidence type="ECO:0000256" key="1">
    <source>
        <dbReference type="ARBA" id="ARBA00023054"/>
    </source>
</evidence>
<protein>
    <submittedName>
        <fullName evidence="5">Coiled-coil domain containing 63</fullName>
    </submittedName>
</protein>
<dbReference type="GO" id="GO:0036158">
    <property type="term" value="P:outer dynein arm assembly"/>
    <property type="evidence" value="ECO:0000318"/>
    <property type="project" value="GO_Central"/>
</dbReference>
<accession>W5MKP8</accession>
<dbReference type="PANTHER" id="PTHR21694">
    <property type="entry name" value="COILED-COIL DOMAIN-CONTAINING PROTEIN 63"/>
    <property type="match status" value="1"/>
</dbReference>
<dbReference type="GeneID" id="102695693"/>
<dbReference type="OrthoDB" id="6766775at2759"/>
<dbReference type="Proteomes" id="UP000018468">
    <property type="component" value="Linkage group LG20"/>
</dbReference>
<dbReference type="GO" id="GO:0005930">
    <property type="term" value="C:axoneme"/>
    <property type="evidence" value="ECO:0000318"/>
    <property type="project" value="GO_Central"/>
</dbReference>
<dbReference type="Pfam" id="PF21773">
    <property type="entry name" value="ODAD1_CC"/>
    <property type="match status" value="1"/>
</dbReference>
<dbReference type="EMBL" id="AHAT01005195">
    <property type="status" value="NOT_ANNOTATED_CDS"/>
    <property type="molecule type" value="Genomic_DNA"/>
</dbReference>
<evidence type="ECO:0000256" key="2">
    <source>
        <dbReference type="SAM" id="Coils"/>
    </source>
</evidence>
<reference evidence="5" key="2">
    <citation type="submission" date="2025-08" db="UniProtKB">
        <authorList>
            <consortium name="Ensembl"/>
        </authorList>
    </citation>
    <scope>IDENTIFICATION</scope>
</reference>
<feature type="region of interest" description="Disordered" evidence="3">
    <location>
        <begin position="487"/>
        <end position="509"/>
    </location>
</feature>
<feature type="domain" description="ODAD1 central coiled coil region" evidence="4">
    <location>
        <begin position="138"/>
        <end position="423"/>
    </location>
</feature>
<dbReference type="KEGG" id="loc:102695693"/>
<dbReference type="Bgee" id="ENSLOCG00000007375">
    <property type="expression patterns" value="Expressed in testis and 1 other cell type or tissue"/>
</dbReference>
<dbReference type="GO" id="GO:0003341">
    <property type="term" value="P:cilium movement"/>
    <property type="evidence" value="ECO:0000318"/>
    <property type="project" value="GO_Central"/>
</dbReference>
<dbReference type="AlphaFoldDB" id="W5MKP8"/>
<sequence length="554" mass="64497">MPLVLDKEAQAGMEAELSRLRHQHHVLKMESKTYSDQAQHRIHKQQEEINRMLKEQDEMETNINLMTSNQRTLSDHCHLLELKCLLEKQDHYNTLIQKQKDHITKLEVQIKEVEAKLLEKKKRMRGRNCTQHRPAQQQKQIRILESRVSQATMQFDKLLSRNQALRVDIDHLRWQRDTFGQLYQKMSKDVLLQHSIMQELVEKSTQAYDQRSEALARMQAVKDRSQKDLVLYNTELKEMMRVIDHEDKLRSFMMLKSQERSAAAEDEPTSGKKKKNAEQALQERTGAESLETYQAVHRRMVELAGEDNLKEIGRKFVENEEKNFAYFNYINELNNEAEMLELKINRMKNEILQFQLEDRHHEEQRNASLKELEVKLETTRSQADALESRYKLTCKSLDQLKTGIADLFTKMNCDPLPILEKLGGSEGISYSNVTQYIGILEQKVNEMLMVLSYLNLKDAEEQDLPATNPLLASSALIPTVMPVKTEVPPDFEESEAEQQQAADDGKPLDIRSLREKVLPKVMASEELAKRCELSKADCRTHREKKKLSTVVKTT</sequence>
<evidence type="ECO:0000259" key="4">
    <source>
        <dbReference type="Pfam" id="PF21773"/>
    </source>
</evidence>
<evidence type="ECO:0000313" key="6">
    <source>
        <dbReference type="Proteomes" id="UP000018468"/>
    </source>
</evidence>
<name>W5MKP8_LEPOC</name>
<keyword evidence="6" id="KW-1185">Reference proteome</keyword>
<dbReference type="InParanoid" id="W5MKP8"/>
<dbReference type="eggNOG" id="ENOG502QSIU">
    <property type="taxonomic scope" value="Eukaryota"/>
</dbReference>
<proteinExistence type="predicted"/>
<evidence type="ECO:0000313" key="5">
    <source>
        <dbReference type="Ensembl" id="ENSLOCP00000008957.1"/>
    </source>
</evidence>
<dbReference type="InterPro" id="IPR049258">
    <property type="entry name" value="ODAD1_CC"/>
</dbReference>
<feature type="region of interest" description="Disordered" evidence="3">
    <location>
        <begin position="259"/>
        <end position="286"/>
    </location>
</feature>
<evidence type="ECO:0000256" key="3">
    <source>
        <dbReference type="SAM" id="MobiDB-lite"/>
    </source>
</evidence>
<dbReference type="RefSeq" id="XP_015221547.1">
    <property type="nucleotide sequence ID" value="XM_015366061.1"/>
</dbReference>
<feature type="coiled-coil region" evidence="2">
    <location>
        <begin position="35"/>
        <end position="62"/>
    </location>
</feature>
<dbReference type="RefSeq" id="XP_006640489.2">
    <property type="nucleotide sequence ID" value="XM_006640426.2"/>
</dbReference>
<dbReference type="PANTHER" id="PTHR21694:SF18">
    <property type="entry name" value="COILED-COIL DOMAIN-CONTAINING PROTEIN 63"/>
    <property type="match status" value="1"/>
</dbReference>
<dbReference type="GeneTree" id="ENSGT00940000153116"/>